<gene>
    <name evidence="4" type="ORF">PECAL_3P09940</name>
</gene>
<dbReference type="SMART" id="SM00357">
    <property type="entry name" value="CSP"/>
    <property type="match status" value="2"/>
</dbReference>
<dbReference type="PANTHER" id="PTHR12962:SF1">
    <property type="entry name" value="COLD SHOCK DOMAIN-CONTAINING PROTEIN CG9705"/>
    <property type="match status" value="1"/>
</dbReference>
<keyword evidence="1" id="KW-0597">Phosphoprotein</keyword>
<dbReference type="InterPro" id="IPR002059">
    <property type="entry name" value="CSP_DNA-bd"/>
</dbReference>
<evidence type="ECO:0000256" key="1">
    <source>
        <dbReference type="ARBA" id="ARBA00022553"/>
    </source>
</evidence>
<feature type="domain" description="CSD" evidence="3">
    <location>
        <begin position="156"/>
        <end position="218"/>
    </location>
</feature>
<organism evidence="4 5">
    <name type="scientific">Pelagomonas calceolata</name>
    <dbReference type="NCBI Taxonomy" id="35677"/>
    <lineage>
        <taxon>Eukaryota</taxon>
        <taxon>Sar</taxon>
        <taxon>Stramenopiles</taxon>
        <taxon>Ochrophyta</taxon>
        <taxon>Pelagophyceae</taxon>
        <taxon>Pelagomonadales</taxon>
        <taxon>Pelagomonadaceae</taxon>
        <taxon>Pelagomonas</taxon>
    </lineage>
</organism>
<feature type="region of interest" description="Disordered" evidence="2">
    <location>
        <begin position="126"/>
        <end position="156"/>
    </location>
</feature>
<dbReference type="GO" id="GO:0005737">
    <property type="term" value="C:cytoplasm"/>
    <property type="evidence" value="ECO:0007669"/>
    <property type="project" value="TreeGrafter"/>
</dbReference>
<dbReference type="AlphaFoldDB" id="A0A8J2SN55"/>
<protein>
    <recommendedName>
        <fullName evidence="3">CSD domain-containing protein</fullName>
    </recommendedName>
</protein>
<proteinExistence type="predicted"/>
<evidence type="ECO:0000313" key="4">
    <source>
        <dbReference type="EMBL" id="CAH0371071.1"/>
    </source>
</evidence>
<dbReference type="Pfam" id="PF00313">
    <property type="entry name" value="CSD"/>
    <property type="match status" value="2"/>
</dbReference>
<evidence type="ECO:0000256" key="2">
    <source>
        <dbReference type="SAM" id="MobiDB-lite"/>
    </source>
</evidence>
<dbReference type="PANTHER" id="PTHR12962">
    <property type="entry name" value="CALCIUM-REGULATED HEAT STABLE PROTEIN CRHSP-24-RELATED"/>
    <property type="match status" value="1"/>
</dbReference>
<feature type="compositionally biased region" description="Pro residues" evidence="2">
    <location>
        <begin position="288"/>
        <end position="298"/>
    </location>
</feature>
<feature type="region of interest" description="Disordered" evidence="2">
    <location>
        <begin position="282"/>
        <end position="314"/>
    </location>
</feature>
<evidence type="ECO:0000259" key="3">
    <source>
        <dbReference type="PROSITE" id="PS51857"/>
    </source>
</evidence>
<feature type="compositionally biased region" description="Pro residues" evidence="2">
    <location>
        <begin position="140"/>
        <end position="149"/>
    </location>
</feature>
<dbReference type="SUPFAM" id="SSF50249">
    <property type="entry name" value="Nucleic acid-binding proteins"/>
    <property type="match status" value="2"/>
</dbReference>
<evidence type="ECO:0000313" key="5">
    <source>
        <dbReference type="Proteomes" id="UP000789595"/>
    </source>
</evidence>
<feature type="compositionally biased region" description="Low complexity" evidence="2">
    <location>
        <begin position="126"/>
        <end position="139"/>
    </location>
</feature>
<dbReference type="PROSITE" id="PS51857">
    <property type="entry name" value="CSD_2"/>
    <property type="match status" value="2"/>
</dbReference>
<name>A0A8J2SN55_9STRA</name>
<dbReference type="GO" id="GO:0003730">
    <property type="term" value="F:mRNA 3'-UTR binding"/>
    <property type="evidence" value="ECO:0007669"/>
    <property type="project" value="TreeGrafter"/>
</dbReference>
<feature type="compositionally biased region" description="Basic residues" evidence="2">
    <location>
        <begin position="44"/>
        <end position="59"/>
    </location>
</feature>
<comment type="caution">
    <text evidence="4">The sequence shown here is derived from an EMBL/GenBank/DDBJ whole genome shotgun (WGS) entry which is preliminary data.</text>
</comment>
<feature type="domain" description="CSD" evidence="3">
    <location>
        <begin position="316"/>
        <end position="379"/>
    </location>
</feature>
<dbReference type="Proteomes" id="UP000789595">
    <property type="component" value="Unassembled WGS sequence"/>
</dbReference>
<keyword evidence="5" id="KW-1185">Reference proteome</keyword>
<dbReference type="EMBL" id="CAKKNE010000003">
    <property type="protein sequence ID" value="CAH0371071.1"/>
    <property type="molecule type" value="Genomic_DNA"/>
</dbReference>
<accession>A0A8J2SN55</accession>
<dbReference type="InterPro" id="IPR012340">
    <property type="entry name" value="NA-bd_OB-fold"/>
</dbReference>
<dbReference type="Gene3D" id="2.40.50.140">
    <property type="entry name" value="Nucleic acid-binding proteins"/>
    <property type="match status" value="2"/>
</dbReference>
<feature type="compositionally biased region" description="Low complexity" evidence="2">
    <location>
        <begin position="30"/>
        <end position="42"/>
    </location>
</feature>
<dbReference type="InterPro" id="IPR052069">
    <property type="entry name" value="Ca-reg_mRNA-binding_domain"/>
</dbReference>
<feature type="region of interest" description="Disordered" evidence="2">
    <location>
        <begin position="30"/>
        <end position="88"/>
    </location>
</feature>
<reference evidence="4" key="1">
    <citation type="submission" date="2021-11" db="EMBL/GenBank/DDBJ databases">
        <authorList>
            <consortium name="Genoscope - CEA"/>
            <person name="William W."/>
        </authorList>
    </citation>
    <scope>NUCLEOTIDE SEQUENCE</scope>
</reference>
<dbReference type="OrthoDB" id="448492at2759"/>
<sequence>MPNPYYAGGVPMYAANYGYYGGPPVMYPGYAPTLLPPAGDAPQRTRRRRRGSARGRRGGRRDGDNGDAAAADENGDASPRAAPAETPAFSAADFPSLGVATGIKEPAQQWVTPAAPVTAQTLGQEPPAALAAAQAAPAVSEPPKPPPPPHKPKDGRKCGVCAWFEPSKKMGFIRQDEGGDIFVHASDLRDGVSIEEGDRVEYAVAQFKDRNKAIDVVPISQIVSTTPEEDASDGTQEEEVPVFDPTDFPSLGGAARPAAPAAWGASAVPSSLVTPPVVAPAPLVTKRPAPPPSPPRPAPTNSGDGEKKDQGISQKRKTGVCLWYILKKRHGFIKPDEGGASDIFVHASDLRDGAIEEGDRVEYAVAKFKDRVKAVDVTVLSPAPAAAA</sequence>
<dbReference type="GO" id="GO:0043488">
    <property type="term" value="P:regulation of mRNA stability"/>
    <property type="evidence" value="ECO:0007669"/>
    <property type="project" value="TreeGrafter"/>
</dbReference>
<dbReference type="InterPro" id="IPR011129">
    <property type="entry name" value="CSD"/>
</dbReference>